<accession>A0AAD9XAN8</accession>
<proteinExistence type="inferred from homology"/>
<dbReference type="EMBL" id="JANJYI010000003">
    <property type="protein sequence ID" value="KAK2655863.1"/>
    <property type="molecule type" value="Genomic_DNA"/>
</dbReference>
<dbReference type="Gene3D" id="2.60.40.420">
    <property type="entry name" value="Cupredoxins - blue copper proteins"/>
    <property type="match status" value="1"/>
</dbReference>
<keyword evidence="5" id="KW-0677">Repeat</keyword>
<evidence type="ECO:0000313" key="9">
    <source>
        <dbReference type="Proteomes" id="UP001280121"/>
    </source>
</evidence>
<evidence type="ECO:0000256" key="3">
    <source>
        <dbReference type="ARBA" id="ARBA00022525"/>
    </source>
</evidence>
<comment type="similarity">
    <text evidence="2">Belongs to the multicopper oxidase family.</text>
</comment>
<dbReference type="InterPro" id="IPR002355">
    <property type="entry name" value="Cu_oxidase_Cu_BS"/>
</dbReference>
<dbReference type="InterPro" id="IPR045087">
    <property type="entry name" value="Cu-oxidase_fam"/>
</dbReference>
<evidence type="ECO:0000256" key="4">
    <source>
        <dbReference type="ARBA" id="ARBA00022723"/>
    </source>
</evidence>
<dbReference type="AlphaFoldDB" id="A0AAD9XAN8"/>
<dbReference type="GO" id="GO:0005576">
    <property type="term" value="C:extracellular region"/>
    <property type="evidence" value="ECO:0007669"/>
    <property type="project" value="UniProtKB-SubCell"/>
</dbReference>
<feature type="domain" description="Plastocyanin-like" evidence="7">
    <location>
        <begin position="6"/>
        <end position="63"/>
    </location>
</feature>
<dbReference type="PANTHER" id="PTHR11709:SF237">
    <property type="entry name" value="L-ASCORBATE OXIDASE"/>
    <property type="match status" value="1"/>
</dbReference>
<evidence type="ECO:0000256" key="5">
    <source>
        <dbReference type="ARBA" id="ARBA00022737"/>
    </source>
</evidence>
<evidence type="ECO:0000256" key="2">
    <source>
        <dbReference type="ARBA" id="ARBA00010609"/>
    </source>
</evidence>
<dbReference type="SUPFAM" id="SSF49503">
    <property type="entry name" value="Cupredoxins"/>
    <property type="match status" value="1"/>
</dbReference>
<dbReference type="InterPro" id="IPR008972">
    <property type="entry name" value="Cupredoxin"/>
</dbReference>
<dbReference type="GO" id="GO:0016491">
    <property type="term" value="F:oxidoreductase activity"/>
    <property type="evidence" value="ECO:0007669"/>
    <property type="project" value="InterPro"/>
</dbReference>
<dbReference type="Pfam" id="PF07731">
    <property type="entry name" value="Cu-oxidase_2"/>
    <property type="match status" value="1"/>
</dbReference>
<protein>
    <recommendedName>
        <fullName evidence="7">Plastocyanin-like domain-containing protein</fullName>
    </recommendedName>
</protein>
<dbReference type="PROSITE" id="PS00080">
    <property type="entry name" value="MULTICOPPER_OXIDASE2"/>
    <property type="match status" value="1"/>
</dbReference>
<feature type="non-terminal residue" evidence="8">
    <location>
        <position position="1"/>
    </location>
</feature>
<dbReference type="PANTHER" id="PTHR11709">
    <property type="entry name" value="MULTI-COPPER OXIDASE"/>
    <property type="match status" value="1"/>
</dbReference>
<sequence>YGKFNMETDVNKYNLVDPILKNTVPMHPYGWTALQFRADNLGIWLFHCHIEAHYLLGMHVMFESG</sequence>
<dbReference type="GO" id="GO:0005507">
    <property type="term" value="F:copper ion binding"/>
    <property type="evidence" value="ECO:0007669"/>
    <property type="project" value="InterPro"/>
</dbReference>
<keyword evidence="9" id="KW-1185">Reference proteome</keyword>
<evidence type="ECO:0000256" key="6">
    <source>
        <dbReference type="ARBA" id="ARBA00023008"/>
    </source>
</evidence>
<gene>
    <name evidence="8" type="ORF">Ddye_008915</name>
</gene>
<evidence type="ECO:0000313" key="8">
    <source>
        <dbReference type="EMBL" id="KAK2655863.1"/>
    </source>
</evidence>
<keyword evidence="4" id="KW-0479">Metal-binding</keyword>
<dbReference type="InterPro" id="IPR011706">
    <property type="entry name" value="Cu-oxidase_C"/>
</dbReference>
<dbReference type="Proteomes" id="UP001280121">
    <property type="component" value="Unassembled WGS sequence"/>
</dbReference>
<evidence type="ECO:0000259" key="7">
    <source>
        <dbReference type="Pfam" id="PF07731"/>
    </source>
</evidence>
<organism evidence="8 9">
    <name type="scientific">Dipteronia dyeriana</name>
    <dbReference type="NCBI Taxonomy" id="168575"/>
    <lineage>
        <taxon>Eukaryota</taxon>
        <taxon>Viridiplantae</taxon>
        <taxon>Streptophyta</taxon>
        <taxon>Embryophyta</taxon>
        <taxon>Tracheophyta</taxon>
        <taxon>Spermatophyta</taxon>
        <taxon>Magnoliopsida</taxon>
        <taxon>eudicotyledons</taxon>
        <taxon>Gunneridae</taxon>
        <taxon>Pentapetalae</taxon>
        <taxon>rosids</taxon>
        <taxon>malvids</taxon>
        <taxon>Sapindales</taxon>
        <taxon>Sapindaceae</taxon>
        <taxon>Hippocastanoideae</taxon>
        <taxon>Acereae</taxon>
        <taxon>Dipteronia</taxon>
    </lineage>
</organism>
<keyword evidence="6" id="KW-0186">Copper</keyword>
<keyword evidence="3" id="KW-0964">Secreted</keyword>
<name>A0AAD9XAN8_9ROSI</name>
<comment type="caution">
    <text evidence="8">The sequence shown here is derived from an EMBL/GenBank/DDBJ whole genome shotgun (WGS) entry which is preliminary data.</text>
</comment>
<comment type="subcellular location">
    <subcellularLocation>
        <location evidence="1">Secreted</location>
    </subcellularLocation>
</comment>
<evidence type="ECO:0000256" key="1">
    <source>
        <dbReference type="ARBA" id="ARBA00004613"/>
    </source>
</evidence>
<reference evidence="8" key="1">
    <citation type="journal article" date="2023" name="Plant J.">
        <title>Genome sequences and population genomics provide insights into the demographic history, inbreeding, and mutation load of two 'living fossil' tree species of Dipteronia.</title>
        <authorList>
            <person name="Feng Y."/>
            <person name="Comes H.P."/>
            <person name="Chen J."/>
            <person name="Zhu S."/>
            <person name="Lu R."/>
            <person name="Zhang X."/>
            <person name="Li P."/>
            <person name="Qiu J."/>
            <person name="Olsen K.M."/>
            <person name="Qiu Y."/>
        </authorList>
    </citation>
    <scope>NUCLEOTIDE SEQUENCE</scope>
    <source>
        <strain evidence="8">KIB01</strain>
    </source>
</reference>